<evidence type="ECO:0000256" key="1">
    <source>
        <dbReference type="SAM" id="Phobius"/>
    </source>
</evidence>
<dbReference type="STRING" id="320771.Cflav_PD1641"/>
<organism evidence="2 3">
    <name type="scientific">Pedosphaera parvula (strain Ellin514)</name>
    <dbReference type="NCBI Taxonomy" id="320771"/>
    <lineage>
        <taxon>Bacteria</taxon>
        <taxon>Pseudomonadati</taxon>
        <taxon>Verrucomicrobiota</taxon>
        <taxon>Pedosphaerae</taxon>
        <taxon>Pedosphaerales</taxon>
        <taxon>Pedosphaeraceae</taxon>
        <taxon>Pedosphaera</taxon>
    </lineage>
</organism>
<dbReference type="InterPro" id="IPR043129">
    <property type="entry name" value="ATPase_NBD"/>
</dbReference>
<dbReference type="AlphaFoldDB" id="B9XM21"/>
<protein>
    <submittedName>
        <fullName evidence="2">Fimbrial assembly family protein</fullName>
    </submittedName>
</protein>
<dbReference type="OrthoDB" id="9822471at2"/>
<evidence type="ECO:0000313" key="3">
    <source>
        <dbReference type="Proteomes" id="UP000003688"/>
    </source>
</evidence>
<dbReference type="RefSeq" id="WP_007416860.1">
    <property type="nucleotide sequence ID" value="NZ_ABOX02000032.1"/>
</dbReference>
<dbReference type="SUPFAM" id="SSF53067">
    <property type="entry name" value="Actin-like ATPase domain"/>
    <property type="match status" value="1"/>
</dbReference>
<dbReference type="EMBL" id="ABOX02000032">
    <property type="protein sequence ID" value="EEF59149.1"/>
    <property type="molecule type" value="Genomic_DNA"/>
</dbReference>
<dbReference type="Proteomes" id="UP000003688">
    <property type="component" value="Unassembled WGS sequence"/>
</dbReference>
<feature type="transmembrane region" description="Helical" evidence="1">
    <location>
        <begin position="302"/>
        <end position="323"/>
    </location>
</feature>
<gene>
    <name evidence="2" type="ORF">Cflav_PD1641</name>
</gene>
<keyword evidence="1" id="KW-0472">Membrane</keyword>
<reference evidence="2 3" key="1">
    <citation type="journal article" date="2011" name="J. Bacteriol.">
        <title>Genome sequence of 'Pedosphaera parvula' Ellin514, an aerobic Verrucomicrobial isolate from pasture soil.</title>
        <authorList>
            <person name="Kant R."/>
            <person name="van Passel M.W."/>
            <person name="Sangwan P."/>
            <person name="Palva A."/>
            <person name="Lucas S."/>
            <person name="Copeland A."/>
            <person name="Lapidus A."/>
            <person name="Glavina Del Rio T."/>
            <person name="Dalin E."/>
            <person name="Tice H."/>
            <person name="Bruce D."/>
            <person name="Goodwin L."/>
            <person name="Pitluck S."/>
            <person name="Chertkov O."/>
            <person name="Larimer F.W."/>
            <person name="Land M.L."/>
            <person name="Hauser L."/>
            <person name="Brettin T.S."/>
            <person name="Detter J.C."/>
            <person name="Han S."/>
            <person name="de Vos W.M."/>
            <person name="Janssen P.H."/>
            <person name="Smidt H."/>
        </authorList>
    </citation>
    <scope>NUCLEOTIDE SEQUENCE [LARGE SCALE GENOMIC DNA]</scope>
    <source>
        <strain evidence="2 3">Ellin514</strain>
    </source>
</reference>
<proteinExistence type="predicted"/>
<sequence length="463" mass="51637">MKNKRWQFCNVVRVGADFRQLWSFAAGRNGFNLSQEQTIPVADPLPEKLVAKDWKAVFQPKLNIAFLPVDQVFLRVIHLPTSSFDETVSMVELQLEKLSPLPVTHIAWSIYVMPQSVDNLQTVIVIMVARGLVDDMLGQLESQGYLADRIEVPMIDQLQATPIAEDGAWIYPTSNDETNFTGLVGWWHNGALRNLGLIHVPADGNSASALKEQLLQMAWAGELEGWLTSSPRWHLVAGETTAAKWQEMFQTWLGRSVEVIPPLAPAALAALTANRAAKSSDKATIIPPEYTSRYHQQYVDRLWMRILGAVVAVYVFAVLIYIATSEYQDYRAQGVEQQMQGLSASYTNALQLKARMEILQDRQALKYASLNCWKTVAELLPENLTITSMEFRNGRSLSLNGTGPAGQDALATDFSEALQKAKMSDRPDQPLFQRVDLPIIQRGPGGGITWRLGAELARGEDEQ</sequence>
<name>B9XM21_PEDPL</name>
<keyword evidence="1" id="KW-0812">Transmembrane</keyword>
<accession>B9XM21</accession>
<keyword evidence="1" id="KW-1133">Transmembrane helix</keyword>
<evidence type="ECO:0000313" key="2">
    <source>
        <dbReference type="EMBL" id="EEF59149.1"/>
    </source>
</evidence>
<comment type="caution">
    <text evidence="2">The sequence shown here is derived from an EMBL/GenBank/DDBJ whole genome shotgun (WGS) entry which is preliminary data.</text>
</comment>
<keyword evidence="3" id="KW-1185">Reference proteome</keyword>